<protein>
    <submittedName>
        <fullName evidence="2">Sugar phosphate isomerase/epimerase</fullName>
    </submittedName>
</protein>
<reference evidence="2 3" key="1">
    <citation type="submission" date="2021-06" db="EMBL/GenBank/DDBJ databases">
        <title>Description of novel taxa of the family Lachnospiraceae.</title>
        <authorList>
            <person name="Chaplin A.V."/>
            <person name="Sokolova S.R."/>
            <person name="Pikina A.P."/>
            <person name="Korzhanova M."/>
            <person name="Belova V."/>
            <person name="Korostin D."/>
            <person name="Efimov B.A."/>
        </authorList>
    </citation>
    <scope>NUCLEOTIDE SEQUENCE [LARGE SCALE GENOMIC DNA]</scope>
    <source>
        <strain evidence="2 3">ASD4241</strain>
    </source>
</reference>
<gene>
    <name evidence="2" type="ORF">KTH90_04785</name>
</gene>
<dbReference type="InterPro" id="IPR013022">
    <property type="entry name" value="Xyl_isomerase-like_TIM-brl"/>
</dbReference>
<keyword evidence="2" id="KW-0413">Isomerase</keyword>
<dbReference type="Proteomes" id="UP001314681">
    <property type="component" value="Unassembled WGS sequence"/>
</dbReference>
<evidence type="ECO:0000313" key="3">
    <source>
        <dbReference type="Proteomes" id="UP001314681"/>
    </source>
</evidence>
<dbReference type="PANTHER" id="PTHR12110:SF21">
    <property type="entry name" value="XYLOSE ISOMERASE-LIKE TIM BARREL DOMAIN-CONTAINING PROTEIN"/>
    <property type="match status" value="1"/>
</dbReference>
<dbReference type="Pfam" id="PF01261">
    <property type="entry name" value="AP_endonuc_2"/>
    <property type="match status" value="1"/>
</dbReference>
<evidence type="ECO:0000313" key="2">
    <source>
        <dbReference type="EMBL" id="MBU9725327.1"/>
    </source>
</evidence>
<comment type="caution">
    <text evidence="2">The sequence shown here is derived from an EMBL/GenBank/DDBJ whole genome shotgun (WGS) entry which is preliminary data.</text>
</comment>
<dbReference type="PANTHER" id="PTHR12110">
    <property type="entry name" value="HYDROXYPYRUVATE ISOMERASE"/>
    <property type="match status" value="1"/>
</dbReference>
<organism evidence="2 3">
    <name type="scientific">Diplocloster modestus</name>
    <dbReference type="NCBI Taxonomy" id="2850322"/>
    <lineage>
        <taxon>Bacteria</taxon>
        <taxon>Bacillati</taxon>
        <taxon>Bacillota</taxon>
        <taxon>Clostridia</taxon>
        <taxon>Lachnospirales</taxon>
        <taxon>Lachnospiraceae</taxon>
        <taxon>Diplocloster</taxon>
    </lineage>
</organism>
<feature type="domain" description="Xylose isomerase-like TIM barrel" evidence="1">
    <location>
        <begin position="33"/>
        <end position="268"/>
    </location>
</feature>
<dbReference type="InterPro" id="IPR036237">
    <property type="entry name" value="Xyl_isomerase-like_sf"/>
</dbReference>
<keyword evidence="3" id="KW-1185">Reference proteome</keyword>
<proteinExistence type="predicted"/>
<accession>A0ABS6K497</accession>
<name>A0ABS6K497_9FIRM</name>
<evidence type="ECO:0000259" key="1">
    <source>
        <dbReference type="Pfam" id="PF01261"/>
    </source>
</evidence>
<sequence length="284" mass="32584">MRLGGAIFKPYTNGYEWAERIREKEYTAAICPLDANASDAVIEEYKKAAAEADIVIGEVGVWNNPMHPDPHTRKEAVEFAKRQLLLAEKIGARCCVNITGTYNPDVWYGPHPENFTRKAFDEIVRTTREIIDAVGPVKTFYTFEPSAWLYPDSIETYLELLDAVNRPALAVHWDPVNMMYSPRNYYRNAGFLAECVQKLGPYIKSCHIKDLYMDERFTLYVEERMSGDGILDYPALIRELDRLDPDMPAFVEHMETEEEYDRASAYVKAVMAQVAAERENRQSS</sequence>
<dbReference type="RefSeq" id="WP_158349946.1">
    <property type="nucleotide sequence ID" value="NZ_JAHQCX010000002.1"/>
</dbReference>
<dbReference type="Gene3D" id="3.20.20.150">
    <property type="entry name" value="Divalent-metal-dependent TIM barrel enzymes"/>
    <property type="match status" value="1"/>
</dbReference>
<dbReference type="GO" id="GO:0016853">
    <property type="term" value="F:isomerase activity"/>
    <property type="evidence" value="ECO:0007669"/>
    <property type="project" value="UniProtKB-KW"/>
</dbReference>
<dbReference type="InterPro" id="IPR050312">
    <property type="entry name" value="IolE/XylAMocC-like"/>
</dbReference>
<dbReference type="SUPFAM" id="SSF51658">
    <property type="entry name" value="Xylose isomerase-like"/>
    <property type="match status" value="1"/>
</dbReference>
<dbReference type="EMBL" id="JAHQCX010000002">
    <property type="protein sequence ID" value="MBU9725327.1"/>
    <property type="molecule type" value="Genomic_DNA"/>
</dbReference>